<comment type="catalytic activity">
    <reaction evidence="9 11">
        <text>4-(phosphooxy)-L-threonine + 2-oxoglutarate = (R)-3-hydroxy-2-oxo-4-phosphooxybutanoate + L-glutamate</text>
        <dbReference type="Rhea" id="RHEA:16573"/>
        <dbReference type="ChEBI" id="CHEBI:16810"/>
        <dbReference type="ChEBI" id="CHEBI:29985"/>
        <dbReference type="ChEBI" id="CHEBI:58452"/>
        <dbReference type="ChEBI" id="CHEBI:58538"/>
        <dbReference type="EC" id="2.6.1.52"/>
    </reaction>
</comment>
<evidence type="ECO:0000256" key="11">
    <source>
        <dbReference type="HAMAP-Rule" id="MF_00160"/>
    </source>
</evidence>
<dbReference type="HAMAP" id="MF_00160">
    <property type="entry name" value="SerC_aminotrans_5"/>
    <property type="match status" value="1"/>
</dbReference>
<comment type="subcellular location">
    <subcellularLocation>
        <location evidence="11">Cytoplasm</location>
    </subcellularLocation>
</comment>
<reference evidence="13" key="2">
    <citation type="submission" date="2020-09" db="EMBL/GenBank/DDBJ databases">
        <authorList>
            <person name="Sun Q."/>
            <person name="Zhou Y."/>
        </authorList>
    </citation>
    <scope>NUCLEOTIDE SEQUENCE</scope>
    <source>
        <strain evidence="13">CGMCC 1.15254</strain>
    </source>
</reference>
<dbReference type="AlphaFoldDB" id="A0A917FE16"/>
<dbReference type="Proteomes" id="UP000632498">
    <property type="component" value="Unassembled WGS sequence"/>
</dbReference>
<dbReference type="RefSeq" id="WP_188665445.1">
    <property type="nucleotide sequence ID" value="NZ_BMHV01000017.1"/>
</dbReference>
<dbReference type="Gene3D" id="3.40.640.10">
    <property type="entry name" value="Type I PLP-dependent aspartate aminotransferase-like (Major domain)"/>
    <property type="match status" value="1"/>
</dbReference>
<feature type="domain" description="Aminotransferase class V" evidence="12">
    <location>
        <begin position="4"/>
        <end position="326"/>
    </location>
</feature>
<dbReference type="PANTHER" id="PTHR43247">
    <property type="entry name" value="PHOSPHOSERINE AMINOTRANSFERASE"/>
    <property type="match status" value="1"/>
</dbReference>
<keyword evidence="14" id="KW-1185">Reference proteome</keyword>
<dbReference type="InterPro" id="IPR000192">
    <property type="entry name" value="Aminotrans_V_dom"/>
</dbReference>
<feature type="binding site" evidence="11">
    <location>
        <position position="154"/>
    </location>
    <ligand>
        <name>pyridoxal 5'-phosphate</name>
        <dbReference type="ChEBI" id="CHEBI:597326"/>
    </ligand>
</feature>
<evidence type="ECO:0000256" key="3">
    <source>
        <dbReference type="ARBA" id="ARBA00022576"/>
    </source>
</evidence>
<evidence type="ECO:0000256" key="5">
    <source>
        <dbReference type="ARBA" id="ARBA00022679"/>
    </source>
</evidence>
<dbReference type="InterPro" id="IPR022278">
    <property type="entry name" value="Pser_aminoTfrase"/>
</dbReference>
<dbReference type="EMBL" id="BMHV01000017">
    <property type="protein sequence ID" value="GGF68960.1"/>
    <property type="molecule type" value="Genomic_DNA"/>
</dbReference>
<evidence type="ECO:0000256" key="8">
    <source>
        <dbReference type="ARBA" id="ARBA00023299"/>
    </source>
</evidence>
<accession>A0A917FE16</accession>
<dbReference type="InterPro" id="IPR015424">
    <property type="entry name" value="PyrdxlP-dep_Trfase"/>
</dbReference>
<dbReference type="InterPro" id="IPR015422">
    <property type="entry name" value="PyrdxlP-dep_Trfase_small"/>
</dbReference>
<comment type="pathway">
    <text evidence="1 11">Amino-acid biosynthesis; L-serine biosynthesis; L-serine from 3-phospho-D-glycerate: step 2/3.</text>
</comment>
<dbReference type="PANTHER" id="PTHR43247:SF1">
    <property type="entry name" value="PHOSPHOSERINE AMINOTRANSFERASE"/>
    <property type="match status" value="1"/>
</dbReference>
<organism evidence="13 14">
    <name type="scientific">Terasakiella brassicae</name>
    <dbReference type="NCBI Taxonomy" id="1634917"/>
    <lineage>
        <taxon>Bacteria</taxon>
        <taxon>Pseudomonadati</taxon>
        <taxon>Pseudomonadota</taxon>
        <taxon>Alphaproteobacteria</taxon>
        <taxon>Rhodospirillales</taxon>
        <taxon>Terasakiellaceae</taxon>
        <taxon>Terasakiella</taxon>
    </lineage>
</organism>
<feature type="binding site" evidence="11">
    <location>
        <begin position="219"/>
        <end position="220"/>
    </location>
    <ligand>
        <name>pyridoxal 5'-phosphate</name>
        <dbReference type="ChEBI" id="CHEBI:597326"/>
    </ligand>
</feature>
<name>A0A917FE16_9PROT</name>
<dbReference type="GO" id="GO:0008615">
    <property type="term" value="P:pyridoxine biosynthetic process"/>
    <property type="evidence" value="ECO:0007669"/>
    <property type="project" value="UniProtKB-UniRule"/>
</dbReference>
<keyword evidence="4 11" id="KW-0028">Amino-acid biosynthesis</keyword>
<dbReference type="Gene3D" id="3.90.1150.10">
    <property type="entry name" value="Aspartate Aminotransferase, domain 1"/>
    <property type="match status" value="1"/>
</dbReference>
<dbReference type="EC" id="2.6.1.52" evidence="11"/>
<dbReference type="PIRSF" id="PIRSF000525">
    <property type="entry name" value="SerC"/>
    <property type="match status" value="1"/>
</dbReference>
<keyword evidence="3 11" id="KW-0032">Aminotransferase</keyword>
<dbReference type="GO" id="GO:0004648">
    <property type="term" value="F:O-phospho-L-serine:2-oxoglutarate aminotransferase activity"/>
    <property type="evidence" value="ECO:0007669"/>
    <property type="project" value="UniProtKB-UniRule"/>
</dbReference>
<feature type="binding site" evidence="11">
    <location>
        <position position="101"/>
    </location>
    <ligand>
        <name>pyridoxal 5'-phosphate</name>
        <dbReference type="ChEBI" id="CHEBI:597326"/>
    </ligand>
</feature>
<dbReference type="InterPro" id="IPR015421">
    <property type="entry name" value="PyrdxlP-dep_Trfase_major"/>
</dbReference>
<dbReference type="GO" id="GO:0006564">
    <property type="term" value="P:L-serine biosynthetic process"/>
    <property type="evidence" value="ECO:0007669"/>
    <property type="project" value="UniProtKB-UniRule"/>
</dbReference>
<keyword evidence="8 11" id="KW-0718">Serine biosynthesis</keyword>
<evidence type="ECO:0000256" key="10">
    <source>
        <dbReference type="ARBA" id="ARBA00049007"/>
    </source>
</evidence>
<evidence type="ECO:0000259" key="12">
    <source>
        <dbReference type="Pfam" id="PF00266"/>
    </source>
</evidence>
<evidence type="ECO:0000313" key="14">
    <source>
        <dbReference type="Proteomes" id="UP000632498"/>
    </source>
</evidence>
<comment type="caution">
    <text evidence="13">The sequence shown here is derived from an EMBL/GenBank/DDBJ whole genome shotgun (WGS) entry which is preliminary data.</text>
</comment>
<dbReference type="GO" id="GO:0005737">
    <property type="term" value="C:cytoplasm"/>
    <property type="evidence" value="ECO:0007669"/>
    <property type="project" value="UniProtKB-SubCell"/>
</dbReference>
<reference evidence="13" key="1">
    <citation type="journal article" date="2014" name="Int. J. Syst. Evol. Microbiol.">
        <title>Complete genome sequence of Corynebacterium casei LMG S-19264T (=DSM 44701T), isolated from a smear-ripened cheese.</title>
        <authorList>
            <consortium name="US DOE Joint Genome Institute (JGI-PGF)"/>
            <person name="Walter F."/>
            <person name="Albersmeier A."/>
            <person name="Kalinowski J."/>
            <person name="Ruckert C."/>
        </authorList>
    </citation>
    <scope>NUCLEOTIDE SEQUENCE</scope>
    <source>
        <strain evidence="13">CGMCC 1.15254</strain>
    </source>
</reference>
<comment type="caution">
    <text evidence="11">Lacks conserved residue(s) required for the propagation of feature annotation.</text>
</comment>
<evidence type="ECO:0000256" key="4">
    <source>
        <dbReference type="ARBA" id="ARBA00022605"/>
    </source>
</evidence>
<keyword evidence="6 11" id="KW-0663">Pyridoxal phosphate</keyword>
<dbReference type="SUPFAM" id="SSF53383">
    <property type="entry name" value="PLP-dependent transferases"/>
    <property type="match status" value="1"/>
</dbReference>
<dbReference type="NCBIfam" id="NF003764">
    <property type="entry name" value="PRK05355.1"/>
    <property type="match status" value="1"/>
</dbReference>
<comment type="cofactor">
    <cofactor evidence="11">
        <name>pyridoxal 5'-phosphate</name>
        <dbReference type="ChEBI" id="CHEBI:597326"/>
    </cofactor>
    <text evidence="11">Binds 1 pyridoxal phosphate per subunit.</text>
</comment>
<comment type="similarity">
    <text evidence="2 11">Belongs to the class-V pyridoxal-phosphate-dependent aminotransferase family. SerC subfamily.</text>
</comment>
<comment type="catalytic activity">
    <reaction evidence="10 11">
        <text>O-phospho-L-serine + 2-oxoglutarate = 3-phosphooxypyruvate + L-glutamate</text>
        <dbReference type="Rhea" id="RHEA:14329"/>
        <dbReference type="ChEBI" id="CHEBI:16810"/>
        <dbReference type="ChEBI" id="CHEBI:18110"/>
        <dbReference type="ChEBI" id="CHEBI:29985"/>
        <dbReference type="ChEBI" id="CHEBI:57524"/>
        <dbReference type="EC" id="2.6.1.52"/>
    </reaction>
</comment>
<dbReference type="GO" id="GO:0030170">
    <property type="term" value="F:pyridoxal phosphate binding"/>
    <property type="evidence" value="ECO:0007669"/>
    <property type="project" value="UniProtKB-UniRule"/>
</dbReference>
<evidence type="ECO:0000256" key="2">
    <source>
        <dbReference type="ARBA" id="ARBA00006904"/>
    </source>
</evidence>
<comment type="function">
    <text evidence="11">Catalyzes the reversible conversion of 3-phosphohydroxypyruvate to phosphoserine and of 3-hydroxy-2-oxo-4-phosphonooxybutanoate to phosphohydroxythreonine.</text>
</comment>
<keyword evidence="11" id="KW-0963">Cytoplasm</keyword>
<evidence type="ECO:0000256" key="7">
    <source>
        <dbReference type="ARBA" id="ARBA00023096"/>
    </source>
</evidence>
<keyword evidence="7 11" id="KW-0664">Pyridoxine biosynthesis</keyword>
<dbReference type="Pfam" id="PF00266">
    <property type="entry name" value="Aminotran_5"/>
    <property type="match status" value="1"/>
</dbReference>
<evidence type="ECO:0000256" key="6">
    <source>
        <dbReference type="ARBA" id="ARBA00022898"/>
    </source>
</evidence>
<sequence length="345" mass="37993">MVSFNFGAGPAVLPGDILEQARAEAFNWQGSGMSLFEIPFGDPTFGAVMQTAHRALQQVLNLPDSHHLLFLQGGAYAHFAFVAMNLMGDKKRACYLDTGHWSKRAIAEASKYGEIVVDRIVADGAYCHMTTNETTQGRQFHELPDSQGLPLVADMTSDILTRPIDFSHMDLVYASAQKNIAPAGLSLVIMHEKLFDRALDITPTVFNYTLQARNNSRVNTPNLFGIYMAGLMAKWVTDQGGLPEMAKRSREKSAVLYETIDHSRFFHASVNGEMRSHVNVCFGLKDPALNELFLQQAQHEGLLNLNGHSAGAPLRASLYNALPRAGVVALADFIKRFDGQLARVL</sequence>
<protein>
    <recommendedName>
        <fullName evidence="11">Phosphoserine aminotransferase</fullName>
        <ecNumber evidence="11">2.6.1.52</ecNumber>
    </recommendedName>
    <alternativeName>
        <fullName evidence="11">Phosphohydroxythreonine aminotransferase</fullName>
        <shortName evidence="11">PSAT</shortName>
    </alternativeName>
</protein>
<feature type="modified residue" description="N6-(pyridoxal phosphate)lysine" evidence="11">
    <location>
        <position position="178"/>
    </location>
</feature>
<keyword evidence="5 11" id="KW-0808">Transferase</keyword>
<evidence type="ECO:0000313" key="13">
    <source>
        <dbReference type="EMBL" id="GGF68960.1"/>
    </source>
</evidence>
<comment type="pathway">
    <text evidence="11">Cofactor biosynthesis; pyridoxine 5'-phosphate biosynthesis; pyridoxine 5'-phosphate from D-erythrose 4-phosphate: step 3/5.</text>
</comment>
<evidence type="ECO:0000256" key="9">
    <source>
        <dbReference type="ARBA" id="ARBA00047630"/>
    </source>
</evidence>
<evidence type="ECO:0000256" key="1">
    <source>
        <dbReference type="ARBA" id="ARBA00005099"/>
    </source>
</evidence>
<proteinExistence type="inferred from homology"/>
<comment type="subunit">
    <text evidence="11">Homodimer.</text>
</comment>
<gene>
    <name evidence="11 13" type="primary">serC</name>
    <name evidence="13" type="ORF">GCM10011332_23910</name>
</gene>
<feature type="binding site" evidence="11">
    <location>
        <position position="134"/>
    </location>
    <ligand>
        <name>pyridoxal 5'-phosphate</name>
        <dbReference type="ChEBI" id="CHEBI:597326"/>
    </ligand>
</feature>
<feature type="binding site" evidence="11">
    <location>
        <position position="177"/>
    </location>
    <ligand>
        <name>pyridoxal 5'-phosphate</name>
        <dbReference type="ChEBI" id="CHEBI:597326"/>
    </ligand>
</feature>